<dbReference type="Proteomes" id="UP000836404">
    <property type="component" value="Unassembled WGS sequence"/>
</dbReference>
<feature type="non-terminal residue" evidence="1">
    <location>
        <position position="1"/>
    </location>
</feature>
<keyword evidence="2" id="KW-1185">Reference proteome</keyword>
<protein>
    <submittedName>
        <fullName evidence="1">Uncharacterized protein</fullName>
    </submittedName>
</protein>
<accession>A0A9N8M082</accession>
<comment type="caution">
    <text evidence="1">The sequence shown here is derived from an EMBL/GenBank/DDBJ whole genome shotgun (WGS) entry which is preliminary data.</text>
</comment>
<dbReference type="AlphaFoldDB" id="A0A9N8M082"/>
<dbReference type="EMBL" id="CAJHJF010005314">
    <property type="protein sequence ID" value="CAD6949149.1"/>
    <property type="molecule type" value="Genomic_DNA"/>
</dbReference>
<evidence type="ECO:0000313" key="1">
    <source>
        <dbReference type="EMBL" id="CAD6949149.1"/>
    </source>
</evidence>
<evidence type="ECO:0000313" key="2">
    <source>
        <dbReference type="Proteomes" id="UP000836404"/>
    </source>
</evidence>
<name>A0A9N8M082_9BASI</name>
<sequence length="125" mass="13495">SPPPQLLFGLVHLNFRVSFAHRTSTLLHFTQAVYLLFSAIYVCKDSVEHALLHHSGSVSIPTQNDSLSTAPPLIHTGEHHEAVVGIDGEHVRDESMSGIRCLSAALPPRACAPTCDSVARPSHGR</sequence>
<proteinExistence type="predicted"/>
<organism evidence="1 2">
    <name type="scientific">Tilletia laevis</name>
    <dbReference type="NCBI Taxonomy" id="157183"/>
    <lineage>
        <taxon>Eukaryota</taxon>
        <taxon>Fungi</taxon>
        <taxon>Dikarya</taxon>
        <taxon>Basidiomycota</taxon>
        <taxon>Ustilaginomycotina</taxon>
        <taxon>Exobasidiomycetes</taxon>
        <taxon>Tilletiales</taxon>
        <taxon>Tilletiaceae</taxon>
        <taxon>Tilletia</taxon>
    </lineage>
</organism>
<gene>
    <name evidence="1" type="ORF">JKILLFL_G1579</name>
</gene>
<reference evidence="1 2" key="1">
    <citation type="submission" date="2020-10" db="EMBL/GenBank/DDBJ databases">
        <authorList>
            <person name="Sedaghatjoo S."/>
        </authorList>
    </citation>
    <scope>NUCLEOTIDE SEQUENCE [LARGE SCALE GENOMIC DNA]</scope>
    <source>
        <strain evidence="1 2">LLFL</strain>
    </source>
</reference>